<evidence type="ECO:0000256" key="4">
    <source>
        <dbReference type="ARBA" id="ARBA00022475"/>
    </source>
</evidence>
<comment type="catalytic activity">
    <reaction evidence="11">
        <text>Zn(2+)(in) + H(+)(out) = Zn(2+)(out) + H(+)(in)</text>
        <dbReference type="Rhea" id="RHEA:28839"/>
        <dbReference type="ChEBI" id="CHEBI:15378"/>
        <dbReference type="ChEBI" id="CHEBI:29105"/>
    </reaction>
</comment>
<evidence type="ECO:0000256" key="5">
    <source>
        <dbReference type="ARBA" id="ARBA00022496"/>
    </source>
</evidence>
<protein>
    <recommendedName>
        <fullName evidence="15">Cation-efflux pump FieF</fullName>
    </recommendedName>
    <alternativeName>
        <fullName evidence="14">Protein p34</fullName>
    </alternativeName>
</protein>
<dbReference type="InterPro" id="IPR027469">
    <property type="entry name" value="Cation_efflux_TMD_sf"/>
</dbReference>
<dbReference type="Proteomes" id="UP000319148">
    <property type="component" value="Unassembled WGS sequence"/>
</dbReference>
<evidence type="ECO:0000256" key="6">
    <source>
        <dbReference type="ARBA" id="ARBA00022692"/>
    </source>
</evidence>
<feature type="transmembrane region" description="Helical" evidence="16">
    <location>
        <begin position="160"/>
        <end position="182"/>
    </location>
</feature>
<proteinExistence type="inferred from homology"/>
<dbReference type="InterPro" id="IPR050291">
    <property type="entry name" value="CDF_Transporter"/>
</dbReference>
<evidence type="ECO:0000259" key="17">
    <source>
        <dbReference type="Pfam" id="PF01545"/>
    </source>
</evidence>
<evidence type="ECO:0000256" key="9">
    <source>
        <dbReference type="ARBA" id="ARBA00023136"/>
    </source>
</evidence>
<dbReference type="GO" id="GO:0015086">
    <property type="term" value="F:cadmium ion transmembrane transporter activity"/>
    <property type="evidence" value="ECO:0007669"/>
    <property type="project" value="TreeGrafter"/>
</dbReference>
<evidence type="ECO:0000256" key="14">
    <source>
        <dbReference type="ARBA" id="ARBA00068882"/>
    </source>
</evidence>
<evidence type="ECO:0000256" key="7">
    <source>
        <dbReference type="ARBA" id="ARBA00022906"/>
    </source>
</evidence>
<evidence type="ECO:0000313" key="20">
    <source>
        <dbReference type="Proteomes" id="UP000319148"/>
    </source>
</evidence>
<comment type="similarity">
    <text evidence="2">Belongs to the cation diffusion facilitator (CDF) transporter (TC 2.A.4) family. FieF subfamily.</text>
</comment>
<evidence type="ECO:0000313" key="19">
    <source>
        <dbReference type="EMBL" id="TPD57499.1"/>
    </source>
</evidence>
<dbReference type="EMBL" id="VFIY01000018">
    <property type="protein sequence ID" value="TPD57499.1"/>
    <property type="molecule type" value="Genomic_DNA"/>
</dbReference>
<dbReference type="FunFam" id="1.20.1510.10:FF:000001">
    <property type="entry name" value="Ferrous-iron efflux pump FieF"/>
    <property type="match status" value="1"/>
</dbReference>
<evidence type="ECO:0000256" key="16">
    <source>
        <dbReference type="SAM" id="Phobius"/>
    </source>
</evidence>
<evidence type="ECO:0000256" key="2">
    <source>
        <dbReference type="ARBA" id="ARBA00010212"/>
    </source>
</evidence>
<accession>A0A501PAT0</accession>
<keyword evidence="5" id="KW-0408">Iron</keyword>
<feature type="transmembrane region" description="Helical" evidence="16">
    <location>
        <begin position="38"/>
        <end position="65"/>
    </location>
</feature>
<dbReference type="RefSeq" id="WP_139941814.1">
    <property type="nucleotide sequence ID" value="NZ_JBHSYP010000005.1"/>
</dbReference>
<dbReference type="PANTHER" id="PTHR43840">
    <property type="entry name" value="MITOCHONDRIAL METAL TRANSPORTER 1-RELATED"/>
    <property type="match status" value="1"/>
</dbReference>
<dbReference type="InterPro" id="IPR058533">
    <property type="entry name" value="Cation_efflux_TM"/>
</dbReference>
<organism evidence="19 20">
    <name type="scientific">Emcibacter nanhaiensis</name>
    <dbReference type="NCBI Taxonomy" id="1505037"/>
    <lineage>
        <taxon>Bacteria</taxon>
        <taxon>Pseudomonadati</taxon>
        <taxon>Pseudomonadota</taxon>
        <taxon>Alphaproteobacteria</taxon>
        <taxon>Emcibacterales</taxon>
        <taxon>Emcibacteraceae</taxon>
        <taxon>Emcibacter</taxon>
    </lineage>
</organism>
<dbReference type="InterPro" id="IPR027470">
    <property type="entry name" value="Cation_efflux_CTD"/>
</dbReference>
<dbReference type="AlphaFoldDB" id="A0A501PAT0"/>
<feature type="domain" description="Cation efflux protein cytoplasmic" evidence="18">
    <location>
        <begin position="218"/>
        <end position="294"/>
    </location>
</feature>
<dbReference type="NCBIfam" id="TIGR01297">
    <property type="entry name" value="CDF"/>
    <property type="match status" value="1"/>
</dbReference>
<dbReference type="InterPro" id="IPR036837">
    <property type="entry name" value="Cation_efflux_CTD_sf"/>
</dbReference>
<evidence type="ECO:0000256" key="12">
    <source>
        <dbReference type="ARBA" id="ARBA00050984"/>
    </source>
</evidence>
<keyword evidence="3" id="KW-0813">Transport</keyword>
<dbReference type="Pfam" id="PF16916">
    <property type="entry name" value="ZT_dimer"/>
    <property type="match status" value="1"/>
</dbReference>
<dbReference type="InterPro" id="IPR002524">
    <property type="entry name" value="Cation_efflux"/>
</dbReference>
<keyword evidence="7" id="KW-0406">Ion transport</keyword>
<evidence type="ECO:0000259" key="18">
    <source>
        <dbReference type="Pfam" id="PF16916"/>
    </source>
</evidence>
<dbReference type="GO" id="GO:0015093">
    <property type="term" value="F:ferrous iron transmembrane transporter activity"/>
    <property type="evidence" value="ECO:0007669"/>
    <property type="project" value="TreeGrafter"/>
</dbReference>
<feature type="transmembrane region" description="Helical" evidence="16">
    <location>
        <begin position="117"/>
        <end position="140"/>
    </location>
</feature>
<dbReference type="PANTHER" id="PTHR43840:SF41">
    <property type="entry name" value="CATION-EFFLUX PUMP FIEF"/>
    <property type="match status" value="1"/>
</dbReference>
<comment type="catalytic activity">
    <reaction evidence="10">
        <text>Fe(2+)(in) + H(+)(out) = Fe(2+)(out) + H(+)(in)</text>
        <dbReference type="Rhea" id="RHEA:29439"/>
        <dbReference type="ChEBI" id="CHEBI:15378"/>
        <dbReference type="ChEBI" id="CHEBI:29033"/>
    </reaction>
</comment>
<comment type="subunit">
    <text evidence="13">Homodimer. The subunits are held together in a parallel orientation through zinc binding at the interface of the cytoplasmic domains.</text>
</comment>
<dbReference type="Gene3D" id="3.30.70.1350">
    <property type="entry name" value="Cation efflux protein, cytoplasmic domain"/>
    <property type="match status" value="1"/>
</dbReference>
<comment type="subcellular location">
    <subcellularLocation>
        <location evidence="1">Cell membrane</location>
        <topology evidence="1">Multi-pass membrane protein</topology>
    </subcellularLocation>
</comment>
<keyword evidence="8 16" id="KW-1133">Transmembrane helix</keyword>
<dbReference type="SUPFAM" id="SSF160240">
    <property type="entry name" value="Cation efflux protein cytoplasmic domain-like"/>
    <property type="match status" value="1"/>
</dbReference>
<feature type="transmembrane region" description="Helical" evidence="16">
    <location>
        <begin position="86"/>
        <end position="105"/>
    </location>
</feature>
<evidence type="ECO:0000256" key="10">
    <source>
        <dbReference type="ARBA" id="ARBA00035584"/>
    </source>
</evidence>
<dbReference type="SUPFAM" id="SSF161111">
    <property type="entry name" value="Cation efflux protein transmembrane domain-like"/>
    <property type="match status" value="1"/>
</dbReference>
<keyword evidence="5" id="KW-0410">Iron transport</keyword>
<evidence type="ECO:0000256" key="8">
    <source>
        <dbReference type="ARBA" id="ARBA00022989"/>
    </source>
</evidence>
<evidence type="ECO:0000256" key="15">
    <source>
        <dbReference type="ARBA" id="ARBA00072262"/>
    </source>
</evidence>
<dbReference type="GO" id="GO:0015341">
    <property type="term" value="F:zinc efflux antiporter activity"/>
    <property type="evidence" value="ECO:0007669"/>
    <property type="project" value="TreeGrafter"/>
</dbReference>
<evidence type="ECO:0000256" key="3">
    <source>
        <dbReference type="ARBA" id="ARBA00022448"/>
    </source>
</evidence>
<dbReference type="GO" id="GO:0005886">
    <property type="term" value="C:plasma membrane"/>
    <property type="evidence" value="ECO:0007669"/>
    <property type="project" value="UniProtKB-SubCell"/>
</dbReference>
<comment type="caution">
    <text evidence="19">The sequence shown here is derived from an EMBL/GenBank/DDBJ whole genome shotgun (WGS) entry which is preliminary data.</text>
</comment>
<keyword evidence="20" id="KW-1185">Reference proteome</keyword>
<keyword evidence="9 16" id="KW-0472">Membrane</keyword>
<dbReference type="GO" id="GO:0006882">
    <property type="term" value="P:intracellular zinc ion homeostasis"/>
    <property type="evidence" value="ECO:0007669"/>
    <property type="project" value="TreeGrafter"/>
</dbReference>
<feature type="transmembrane region" description="Helical" evidence="16">
    <location>
        <begin position="12"/>
        <end position="32"/>
    </location>
</feature>
<reference evidence="20" key="1">
    <citation type="submission" date="2019-06" db="EMBL/GenBank/DDBJ databases">
        <title>The complete genome of Emcibacter congregatus ZYLT.</title>
        <authorList>
            <person name="Zhao Z."/>
        </authorList>
    </citation>
    <scope>NUCLEOTIDE SEQUENCE [LARGE SCALE GENOMIC DNA]</scope>
    <source>
        <strain evidence="20">MCCC 1A06723</strain>
    </source>
</reference>
<feature type="transmembrane region" description="Helical" evidence="16">
    <location>
        <begin position="188"/>
        <end position="205"/>
    </location>
</feature>
<evidence type="ECO:0000256" key="13">
    <source>
        <dbReference type="ARBA" id="ARBA00062926"/>
    </source>
</evidence>
<name>A0A501PAT0_9PROT</name>
<keyword evidence="6 16" id="KW-0812">Transmembrane</keyword>
<sequence>MTDISELRKNNSWLMVRAAVASLLVSFTLILIKGWAWYISGSVALLGSLMDSVMDMLASAMNFMAVRYAIVPADNEHRFGHGKAEAIAGLIQAMVITLSAIMVMVEAVKHLITPEPIQQTDIGIIVIVLSIALTMGLVGYQKYVVRKTSSVAISADSLHYAGDLLLNLAVLAALVLGGYLGLEIFDPIFGLGIGIYLLYNVYLIAKGSIDMLMDREMEESEREKIIEIVRGHPEVRGLHDMKTRRSGLDSFIQLHLELESDISLHKAHRISHEVEHELQKAFPDAELIIHMDPEDVVAKENVQFEIPE</sequence>
<keyword evidence="4" id="KW-1003">Cell membrane</keyword>
<dbReference type="OrthoDB" id="9806522at2"/>
<dbReference type="FunFam" id="3.30.70.1350:FF:000002">
    <property type="entry name" value="Ferrous-iron efflux pump FieF"/>
    <property type="match status" value="1"/>
</dbReference>
<dbReference type="Gene3D" id="1.20.1510.10">
    <property type="entry name" value="Cation efflux protein transmembrane domain"/>
    <property type="match status" value="1"/>
</dbReference>
<feature type="domain" description="Cation efflux protein transmembrane" evidence="17">
    <location>
        <begin position="20"/>
        <end position="213"/>
    </location>
</feature>
<evidence type="ECO:0000256" key="11">
    <source>
        <dbReference type="ARBA" id="ARBA00047695"/>
    </source>
</evidence>
<keyword evidence="7" id="KW-0862">Zinc</keyword>
<keyword evidence="7" id="KW-0864">Zinc transport</keyword>
<dbReference type="Pfam" id="PF01545">
    <property type="entry name" value="Cation_efflux"/>
    <property type="match status" value="1"/>
</dbReference>
<comment type="catalytic activity">
    <reaction evidence="12">
        <text>Cd(2+)(in) + H(+)(out) = Cd(2+)(out) + H(+)(in)</text>
        <dbReference type="Rhea" id="RHEA:28739"/>
        <dbReference type="ChEBI" id="CHEBI:15378"/>
        <dbReference type="ChEBI" id="CHEBI:48775"/>
    </reaction>
</comment>
<gene>
    <name evidence="19" type="ORF">FIV46_15380</name>
</gene>
<evidence type="ECO:0000256" key="1">
    <source>
        <dbReference type="ARBA" id="ARBA00004651"/>
    </source>
</evidence>